<evidence type="ECO:0000313" key="7">
    <source>
        <dbReference type="Proteomes" id="UP000007819"/>
    </source>
</evidence>
<evidence type="ECO:0000256" key="1">
    <source>
        <dbReference type="ARBA" id="ARBA00004123"/>
    </source>
</evidence>
<keyword evidence="7" id="KW-1185">Reference proteome</keyword>
<protein>
    <recommendedName>
        <fullName evidence="8">Zinc finger bed domain-containing protein 1-like</fullName>
    </recommendedName>
</protein>
<dbReference type="EnsemblMetazoa" id="XM_016800643.1">
    <property type="protein sequence ID" value="XP_016656132.1"/>
    <property type="gene ID" value="LOC107882381"/>
</dbReference>
<dbReference type="InterPro" id="IPR012337">
    <property type="entry name" value="RNaseH-like_sf"/>
</dbReference>
<evidence type="ECO:0000256" key="5">
    <source>
        <dbReference type="ARBA" id="ARBA00023242"/>
    </source>
</evidence>
<dbReference type="GO" id="GO:0008270">
    <property type="term" value="F:zinc ion binding"/>
    <property type="evidence" value="ECO:0007669"/>
    <property type="project" value="UniProtKB-KW"/>
</dbReference>
<evidence type="ECO:0000256" key="3">
    <source>
        <dbReference type="ARBA" id="ARBA00022771"/>
    </source>
</evidence>
<evidence type="ECO:0000313" key="6">
    <source>
        <dbReference type="EnsemblMetazoa" id="XP_016656132.1"/>
    </source>
</evidence>
<dbReference type="RefSeq" id="XP_016656131.1">
    <property type="nucleotide sequence ID" value="XM_016800642.1"/>
</dbReference>
<dbReference type="AlphaFoldDB" id="A0A8R2D164"/>
<dbReference type="KEGG" id="api:107882381"/>
<comment type="subcellular location">
    <subcellularLocation>
        <location evidence="1">Nucleus</location>
    </subcellularLocation>
</comment>
<dbReference type="KEGG" id="api:107882380"/>
<dbReference type="SUPFAM" id="SSF140996">
    <property type="entry name" value="Hermes dimerisation domain"/>
    <property type="match status" value="1"/>
</dbReference>
<keyword evidence="3" id="KW-0863">Zinc-finger</keyword>
<dbReference type="InterPro" id="IPR052035">
    <property type="entry name" value="ZnF_BED_domain_contain"/>
</dbReference>
<dbReference type="GeneID" id="107882381"/>
<accession>A0A8R2D164</accession>
<sequence>MIIVDMLPFSTVENKGFRSLISTIEPLYTIPSRKSITTRIEKMYIDKSQSIRNIIENINYISLTTDGWTSTAIDSYLTFTVHYFDDNWKLYSVTLSIEEIQESHTAENLKDSIMNVIESWNLNNKITGISHDNAANISNAVKLFYDQDIYSNRCAAHTLQLAVKKCLDLNTCRPLLKTASKIVASFRQSSKRTYALENYLVEKSCKKLNLVQSCPTRWNSTLDNMLKRLLELRSAVVVIMSDRTLFNSKIAKDQELLEEDWENRNTCYFIETIKNSNNSFMC</sequence>
<dbReference type="PANTHER" id="PTHR46481:SF10">
    <property type="entry name" value="ZINC FINGER BED DOMAIN-CONTAINING PROTEIN 39"/>
    <property type="match status" value="1"/>
</dbReference>
<evidence type="ECO:0000256" key="4">
    <source>
        <dbReference type="ARBA" id="ARBA00022833"/>
    </source>
</evidence>
<keyword evidence="5" id="KW-0539">Nucleus</keyword>
<dbReference type="Proteomes" id="UP000007819">
    <property type="component" value="Chromosome X"/>
</dbReference>
<dbReference type="GO" id="GO:0005634">
    <property type="term" value="C:nucleus"/>
    <property type="evidence" value="ECO:0007669"/>
    <property type="project" value="UniProtKB-SubCell"/>
</dbReference>
<dbReference type="EnsemblMetazoa" id="XM_016800642.1">
    <property type="protein sequence ID" value="XP_016656131.1"/>
    <property type="gene ID" value="LOC107882380"/>
</dbReference>
<dbReference type="OrthoDB" id="6619648at2759"/>
<reference evidence="6" key="2">
    <citation type="submission" date="2022-06" db="UniProtKB">
        <authorList>
            <consortium name="EnsemblMetazoa"/>
        </authorList>
    </citation>
    <scope>IDENTIFICATION</scope>
</reference>
<name>A0A8R2D164_ACYPI</name>
<dbReference type="SUPFAM" id="SSF53098">
    <property type="entry name" value="Ribonuclease H-like"/>
    <property type="match status" value="1"/>
</dbReference>
<reference evidence="7" key="1">
    <citation type="submission" date="2010-06" db="EMBL/GenBank/DDBJ databases">
        <authorList>
            <person name="Jiang H."/>
            <person name="Abraham K."/>
            <person name="Ali S."/>
            <person name="Alsbrooks S.L."/>
            <person name="Anim B.N."/>
            <person name="Anosike U.S."/>
            <person name="Attaway T."/>
            <person name="Bandaranaike D.P."/>
            <person name="Battles P.K."/>
            <person name="Bell S.N."/>
            <person name="Bell A.V."/>
            <person name="Beltran B."/>
            <person name="Bickham C."/>
            <person name="Bustamante Y."/>
            <person name="Caleb T."/>
            <person name="Canada A."/>
            <person name="Cardenas V."/>
            <person name="Carter K."/>
            <person name="Chacko J."/>
            <person name="Chandrabose M.N."/>
            <person name="Chavez D."/>
            <person name="Chavez A."/>
            <person name="Chen L."/>
            <person name="Chu H.-S."/>
            <person name="Claassen K.J."/>
            <person name="Cockrell R."/>
            <person name="Collins M."/>
            <person name="Cooper J.A."/>
            <person name="Cree A."/>
            <person name="Curry S.M."/>
            <person name="Da Y."/>
            <person name="Dao M.D."/>
            <person name="Das B."/>
            <person name="Davila M.-L."/>
            <person name="Davy-Carroll L."/>
            <person name="Denson S."/>
            <person name="Dinh H."/>
            <person name="Ebong V.E."/>
            <person name="Edwards J.R."/>
            <person name="Egan A."/>
            <person name="El-Daye J."/>
            <person name="Escobedo L."/>
            <person name="Fernandez S."/>
            <person name="Fernando P.R."/>
            <person name="Flagg N."/>
            <person name="Forbes L.D."/>
            <person name="Fowler R.G."/>
            <person name="Fu Q."/>
            <person name="Gabisi R.A."/>
            <person name="Ganer J."/>
            <person name="Garbino Pronczuk A."/>
            <person name="Garcia R.M."/>
            <person name="Garner T."/>
            <person name="Garrett T.E."/>
            <person name="Gonzalez D.A."/>
            <person name="Hamid H."/>
            <person name="Hawkins E.S."/>
            <person name="Hirani K."/>
            <person name="Hogues M.E."/>
            <person name="Hollins B."/>
            <person name="Hsiao C.-H."/>
            <person name="Jabil R."/>
            <person name="James M.L."/>
            <person name="Jhangiani S.N."/>
            <person name="Johnson B."/>
            <person name="Johnson Q."/>
            <person name="Joshi V."/>
            <person name="Kalu J.B."/>
            <person name="Kam C."/>
            <person name="Kashfia A."/>
            <person name="Keebler J."/>
            <person name="Kisamo H."/>
            <person name="Kovar C.L."/>
            <person name="Lago L.A."/>
            <person name="Lai C.-Y."/>
            <person name="Laidlaw J."/>
            <person name="Lara F."/>
            <person name="Le T.-K."/>
            <person name="Lee S.L."/>
            <person name="Legall F.H."/>
            <person name="Lemon S.J."/>
            <person name="Lewis L.R."/>
            <person name="Li B."/>
            <person name="Liu Y."/>
            <person name="Liu Y.-S."/>
            <person name="Lopez J."/>
            <person name="Lozado R.J."/>
            <person name="Lu J."/>
            <person name="Madu R.C."/>
            <person name="Maheshwari M."/>
            <person name="Maheshwari R."/>
            <person name="Malloy K."/>
            <person name="Martinez E."/>
            <person name="Mathew T."/>
            <person name="Mercado I.C."/>
            <person name="Mercado C."/>
            <person name="Meyer B."/>
            <person name="Montgomery K."/>
            <person name="Morgan M.B."/>
            <person name="Munidasa M."/>
            <person name="Nazareth L.V."/>
            <person name="Nelson J."/>
            <person name="Ng B.M."/>
            <person name="Nguyen N.B."/>
            <person name="Nguyen P.Q."/>
            <person name="Nguyen T."/>
            <person name="Obregon M."/>
            <person name="Okwuonu G.O."/>
            <person name="Onwere C.G."/>
            <person name="Orozco G."/>
            <person name="Parra A."/>
            <person name="Patel S."/>
            <person name="Patil S."/>
            <person name="Perez A."/>
            <person name="Perez Y."/>
            <person name="Pham C."/>
            <person name="Primus E.L."/>
            <person name="Pu L.-L."/>
            <person name="Puazo M."/>
            <person name="Qin X."/>
            <person name="Quiroz J.B."/>
            <person name="Reese J."/>
            <person name="Richards S."/>
            <person name="Rives C.M."/>
            <person name="Robberts R."/>
            <person name="Ruiz S.J."/>
            <person name="Ruiz M.J."/>
            <person name="Santibanez J."/>
            <person name="Schneider B.W."/>
            <person name="Sisson I."/>
            <person name="Smith M."/>
            <person name="Sodergren E."/>
            <person name="Song X.-Z."/>
            <person name="Song B.B."/>
            <person name="Summersgill H."/>
            <person name="Thelus R."/>
            <person name="Thornton R.D."/>
            <person name="Trejos Z.Y."/>
            <person name="Usmani K."/>
            <person name="Vattathil S."/>
            <person name="Villasana D."/>
            <person name="Walker D.L."/>
            <person name="Wang S."/>
            <person name="Wang K."/>
            <person name="White C.S."/>
            <person name="Williams A.C."/>
            <person name="Williamson J."/>
            <person name="Wilson K."/>
            <person name="Woghiren I.O."/>
            <person name="Woodworth J.R."/>
            <person name="Worley K.C."/>
            <person name="Wright R.A."/>
            <person name="Wu W."/>
            <person name="Young L."/>
            <person name="Zhang L."/>
            <person name="Zhang J."/>
            <person name="Zhu Y."/>
            <person name="Muzny D.M."/>
            <person name="Weinstock G."/>
            <person name="Gibbs R.A."/>
        </authorList>
    </citation>
    <scope>NUCLEOTIDE SEQUENCE [LARGE SCALE GENOMIC DNA]</scope>
    <source>
        <strain evidence="7">LSR1</strain>
    </source>
</reference>
<dbReference type="RefSeq" id="XP_016656132.1">
    <property type="nucleotide sequence ID" value="XM_016800643.1"/>
</dbReference>
<keyword evidence="2" id="KW-0479">Metal-binding</keyword>
<evidence type="ECO:0000256" key="2">
    <source>
        <dbReference type="ARBA" id="ARBA00022723"/>
    </source>
</evidence>
<evidence type="ECO:0008006" key="8">
    <source>
        <dbReference type="Google" id="ProtNLM"/>
    </source>
</evidence>
<dbReference type="GeneID" id="107882380"/>
<organism evidence="6 7">
    <name type="scientific">Acyrthosiphon pisum</name>
    <name type="common">Pea aphid</name>
    <dbReference type="NCBI Taxonomy" id="7029"/>
    <lineage>
        <taxon>Eukaryota</taxon>
        <taxon>Metazoa</taxon>
        <taxon>Ecdysozoa</taxon>
        <taxon>Arthropoda</taxon>
        <taxon>Hexapoda</taxon>
        <taxon>Insecta</taxon>
        <taxon>Pterygota</taxon>
        <taxon>Neoptera</taxon>
        <taxon>Paraneoptera</taxon>
        <taxon>Hemiptera</taxon>
        <taxon>Sternorrhyncha</taxon>
        <taxon>Aphidomorpha</taxon>
        <taxon>Aphidoidea</taxon>
        <taxon>Aphididae</taxon>
        <taxon>Macrosiphini</taxon>
        <taxon>Acyrthosiphon</taxon>
    </lineage>
</organism>
<keyword evidence="4" id="KW-0862">Zinc</keyword>
<dbReference type="PANTHER" id="PTHR46481">
    <property type="entry name" value="ZINC FINGER BED DOMAIN-CONTAINING PROTEIN 4"/>
    <property type="match status" value="1"/>
</dbReference>
<proteinExistence type="predicted"/>